<feature type="signal peptide" evidence="1">
    <location>
        <begin position="1"/>
        <end position="19"/>
    </location>
</feature>
<feature type="chain" id="PRO_5017591279" evidence="1">
    <location>
        <begin position="20"/>
        <end position="401"/>
    </location>
</feature>
<organism evidence="2 3">
    <name type="scientific">Flavobacterium cutihirudinis</name>
    <dbReference type="NCBI Taxonomy" id="1265740"/>
    <lineage>
        <taxon>Bacteria</taxon>
        <taxon>Pseudomonadati</taxon>
        <taxon>Bacteroidota</taxon>
        <taxon>Flavobacteriia</taxon>
        <taxon>Flavobacteriales</taxon>
        <taxon>Flavobacteriaceae</taxon>
        <taxon>Flavobacterium</taxon>
    </lineage>
</organism>
<protein>
    <submittedName>
        <fullName evidence="2">Phosphate-selective porin O/P</fullName>
    </submittedName>
</protein>
<dbReference type="AlphaFoldDB" id="A0A3D9FQ75"/>
<comment type="caution">
    <text evidence="2">The sequence shown here is derived from an EMBL/GenBank/DDBJ whole genome shotgun (WGS) entry which is preliminary data.</text>
</comment>
<dbReference type="OrthoDB" id="846879at2"/>
<evidence type="ECO:0000313" key="3">
    <source>
        <dbReference type="Proteomes" id="UP000257004"/>
    </source>
</evidence>
<keyword evidence="1" id="KW-0732">Signal</keyword>
<keyword evidence="3" id="KW-1185">Reference proteome</keyword>
<accession>A0A3D9FQ75</accession>
<dbReference type="EMBL" id="QRDQ01000010">
    <property type="protein sequence ID" value="RED22623.1"/>
    <property type="molecule type" value="Genomic_DNA"/>
</dbReference>
<proteinExistence type="predicted"/>
<gene>
    <name evidence="2" type="ORF">BD847_3253</name>
</gene>
<dbReference type="Pfam" id="PF07396">
    <property type="entry name" value="Porin_O_P"/>
    <property type="match status" value="1"/>
</dbReference>
<name>A0A3D9FQ75_9FLAO</name>
<sequence>MKKYLLPIIFALVPFIVMGQGDQMHKQTDEGNAIQSDSITPIIPVSKQSLLKNIDVIFNSRMAYNSYFTDGNHDISHFNVDQLRFEIKGKIHDKVYFRFRNRYTREPVPGNLDNISRAVDLAFIRVDLSPRTNFTVGKLCADWGGYEFDFNPIDILTYNDVIEYADNFLVGAGISHTLENGNHSFSLQVLNSRTKTYQEQYGTSAPPDINPSEYPLAAVVNWRGKFFGGKFETTYSYSFFNEAEGAHMNYIALGNKFVPSNKFVIYYDFQYRNEGLDRLGIVSSIVSSQYPYAAQKVVYLENWIRAEYMVTPKVNLLLTVMNSNHSWNDNPDGNAPSKLSTSYGLIPTVQYIPFKDINLRFYLAYTARKYNYTNYAESAFGVKDYTTGLLAFGFVAPLNVL</sequence>
<evidence type="ECO:0000313" key="2">
    <source>
        <dbReference type="EMBL" id="RED22623.1"/>
    </source>
</evidence>
<evidence type="ECO:0000256" key="1">
    <source>
        <dbReference type="SAM" id="SignalP"/>
    </source>
</evidence>
<dbReference type="InterPro" id="IPR010870">
    <property type="entry name" value="Porin_O/P"/>
</dbReference>
<dbReference type="RefSeq" id="WP_115889238.1">
    <property type="nucleotide sequence ID" value="NZ_QRDQ01000010.1"/>
</dbReference>
<dbReference type="Proteomes" id="UP000257004">
    <property type="component" value="Unassembled WGS sequence"/>
</dbReference>
<reference evidence="2 3" key="1">
    <citation type="submission" date="2018-07" db="EMBL/GenBank/DDBJ databases">
        <title>Genomic Encyclopedia of Archaeal and Bacterial Type Strains, Phase II (KMG-II): from individual species to whole genera.</title>
        <authorList>
            <person name="Goeker M."/>
        </authorList>
    </citation>
    <scope>NUCLEOTIDE SEQUENCE [LARGE SCALE GENOMIC DNA]</scope>
    <source>
        <strain evidence="2 3">DSM 25795</strain>
    </source>
</reference>